<gene>
    <name evidence="2" type="ORF">OVN521_LOCUS45885</name>
    <name evidence="1" type="ORF">WKI299_LOCUS18601</name>
</gene>
<evidence type="ECO:0000313" key="1">
    <source>
        <dbReference type="EMBL" id="CAF2092885.1"/>
    </source>
</evidence>
<keyword evidence="3" id="KW-1185">Reference proteome</keyword>
<organism evidence="2 3">
    <name type="scientific">Rotaria magnacalcarata</name>
    <dbReference type="NCBI Taxonomy" id="392030"/>
    <lineage>
        <taxon>Eukaryota</taxon>
        <taxon>Metazoa</taxon>
        <taxon>Spiralia</taxon>
        <taxon>Gnathifera</taxon>
        <taxon>Rotifera</taxon>
        <taxon>Eurotatoria</taxon>
        <taxon>Bdelloidea</taxon>
        <taxon>Philodinida</taxon>
        <taxon>Philodinidae</taxon>
        <taxon>Rotaria</taxon>
    </lineage>
</organism>
<evidence type="ECO:0000313" key="2">
    <source>
        <dbReference type="EMBL" id="CAF4620400.1"/>
    </source>
</evidence>
<dbReference type="EMBL" id="CAJNRF010007572">
    <property type="protein sequence ID" value="CAF2092885.1"/>
    <property type="molecule type" value="Genomic_DNA"/>
</dbReference>
<comment type="caution">
    <text evidence="2">The sequence shown here is derived from an EMBL/GenBank/DDBJ whole genome shotgun (WGS) entry which is preliminary data.</text>
</comment>
<proteinExistence type="predicted"/>
<dbReference type="Proteomes" id="UP000663856">
    <property type="component" value="Unassembled WGS sequence"/>
</dbReference>
<dbReference type="EMBL" id="CAJOBG010077884">
    <property type="protein sequence ID" value="CAF4620400.1"/>
    <property type="molecule type" value="Genomic_DNA"/>
</dbReference>
<dbReference type="AlphaFoldDB" id="A0A821DEA0"/>
<protein>
    <submittedName>
        <fullName evidence="2">Uncharacterized protein</fullName>
    </submittedName>
</protein>
<reference evidence="2" key="1">
    <citation type="submission" date="2021-02" db="EMBL/GenBank/DDBJ databases">
        <authorList>
            <person name="Nowell W R."/>
        </authorList>
    </citation>
    <scope>NUCLEOTIDE SEQUENCE</scope>
</reference>
<accession>A0A821DEA0</accession>
<dbReference type="Proteomes" id="UP000663866">
    <property type="component" value="Unassembled WGS sequence"/>
</dbReference>
<sequence length="32" mass="3725">MEAKCNTEWTKDLDKEYDAQTSKISTVIYQGQ</sequence>
<feature type="non-terminal residue" evidence="2">
    <location>
        <position position="32"/>
    </location>
</feature>
<evidence type="ECO:0000313" key="3">
    <source>
        <dbReference type="Proteomes" id="UP000663866"/>
    </source>
</evidence>
<name>A0A821DEA0_9BILA</name>